<reference evidence="8 9" key="1">
    <citation type="submission" date="2023-03" db="EMBL/GenBank/DDBJ databases">
        <title>Novel Species.</title>
        <authorList>
            <person name="Ma S."/>
        </authorList>
    </citation>
    <scope>NUCLEOTIDE SEQUENCE [LARGE SCALE GENOMIC DNA]</scope>
    <source>
        <strain evidence="8 9">B11</strain>
    </source>
</reference>
<dbReference type="InterPro" id="IPR052518">
    <property type="entry name" value="CHR_Transporter"/>
</dbReference>
<keyword evidence="4 7" id="KW-0812">Transmembrane</keyword>
<gene>
    <name evidence="8" type="ORF">QBE54_10495</name>
</gene>
<evidence type="ECO:0000256" key="7">
    <source>
        <dbReference type="SAM" id="Phobius"/>
    </source>
</evidence>
<accession>A0ABZ2YB04</accession>
<comment type="subcellular location">
    <subcellularLocation>
        <location evidence="1">Cell membrane</location>
        <topology evidence="1">Multi-pass membrane protein</topology>
    </subcellularLocation>
</comment>
<keyword evidence="6 7" id="KW-0472">Membrane</keyword>
<evidence type="ECO:0000313" key="9">
    <source>
        <dbReference type="Proteomes" id="UP001461341"/>
    </source>
</evidence>
<evidence type="ECO:0000256" key="1">
    <source>
        <dbReference type="ARBA" id="ARBA00004651"/>
    </source>
</evidence>
<evidence type="ECO:0000256" key="2">
    <source>
        <dbReference type="ARBA" id="ARBA00005262"/>
    </source>
</evidence>
<keyword evidence="3" id="KW-1003">Cell membrane</keyword>
<sequence length="170" mass="18368">MQLFFSFLKIGAFTWGGGYAMLPLIKQELVEKKSFLSEEEFIEGVSVAQSLPGAIAINTACFVGRKLAGGSGALISLLGSALPSFVVILILATLFLRCKEILFVKRFFYGATPAIAALIGGAIVDLGKSALKQIEEVIIAVLLFLFVFFFDVHPLWIVVLGGILGLVRKR</sequence>
<feature type="transmembrane region" description="Helical" evidence="7">
    <location>
        <begin position="7"/>
        <end position="25"/>
    </location>
</feature>
<proteinExistence type="inferred from homology"/>
<dbReference type="EMBL" id="CP121689">
    <property type="protein sequence ID" value="WZL75997.1"/>
    <property type="molecule type" value="Genomic_DNA"/>
</dbReference>
<evidence type="ECO:0000256" key="5">
    <source>
        <dbReference type="ARBA" id="ARBA00022989"/>
    </source>
</evidence>
<dbReference type="RefSeq" id="WP_369018151.1">
    <property type="nucleotide sequence ID" value="NZ_CP121689.1"/>
</dbReference>
<dbReference type="PANTHER" id="PTHR43663:SF2">
    <property type="entry name" value="CHROMATE TRANSPORT PROTEIN-RELATED"/>
    <property type="match status" value="1"/>
</dbReference>
<feature type="transmembrane region" description="Helical" evidence="7">
    <location>
        <begin position="73"/>
        <end position="95"/>
    </location>
</feature>
<protein>
    <submittedName>
        <fullName evidence="8">Chromate transporter</fullName>
    </submittedName>
</protein>
<feature type="transmembrane region" description="Helical" evidence="7">
    <location>
        <begin position="107"/>
        <end position="126"/>
    </location>
</feature>
<keyword evidence="9" id="KW-1185">Reference proteome</keyword>
<evidence type="ECO:0000313" key="8">
    <source>
        <dbReference type="EMBL" id="WZL75997.1"/>
    </source>
</evidence>
<dbReference type="Proteomes" id="UP001461341">
    <property type="component" value="Chromosome"/>
</dbReference>
<dbReference type="InterPro" id="IPR003370">
    <property type="entry name" value="Chromate_transpt"/>
</dbReference>
<evidence type="ECO:0000256" key="3">
    <source>
        <dbReference type="ARBA" id="ARBA00022475"/>
    </source>
</evidence>
<dbReference type="PANTHER" id="PTHR43663">
    <property type="entry name" value="CHROMATE TRANSPORT PROTEIN-RELATED"/>
    <property type="match status" value="1"/>
</dbReference>
<name>A0ABZ2YB04_9BACT</name>
<dbReference type="Pfam" id="PF02417">
    <property type="entry name" value="Chromate_transp"/>
    <property type="match status" value="1"/>
</dbReference>
<keyword evidence="5 7" id="KW-1133">Transmembrane helix</keyword>
<feature type="transmembrane region" description="Helical" evidence="7">
    <location>
        <begin position="138"/>
        <end position="167"/>
    </location>
</feature>
<evidence type="ECO:0000256" key="6">
    <source>
        <dbReference type="ARBA" id="ARBA00023136"/>
    </source>
</evidence>
<organism evidence="8 9">
    <name type="scientific">Thermatribacter velox</name>
    <dbReference type="NCBI Taxonomy" id="3039681"/>
    <lineage>
        <taxon>Bacteria</taxon>
        <taxon>Pseudomonadati</taxon>
        <taxon>Atribacterota</taxon>
        <taxon>Atribacteria</taxon>
        <taxon>Atribacterales</taxon>
        <taxon>Thermatribacteraceae</taxon>
        <taxon>Thermatribacter</taxon>
    </lineage>
</organism>
<evidence type="ECO:0000256" key="4">
    <source>
        <dbReference type="ARBA" id="ARBA00022692"/>
    </source>
</evidence>
<comment type="similarity">
    <text evidence="2">Belongs to the chromate ion transporter (CHR) (TC 2.A.51) family.</text>
</comment>